<dbReference type="RefSeq" id="WP_117774980.1">
    <property type="nucleotide sequence ID" value="NZ_CAUGOG010000006.1"/>
</dbReference>
<comment type="caution">
    <text evidence="4">The sequence shown here is derived from an EMBL/GenBank/DDBJ whole genome shotgun (WGS) entry which is preliminary data.</text>
</comment>
<name>A0A413IP25_9BACT</name>
<evidence type="ECO:0000313" key="5">
    <source>
        <dbReference type="Proteomes" id="UP000286063"/>
    </source>
</evidence>
<dbReference type="OrthoDB" id="1523489at2"/>
<evidence type="ECO:0000259" key="3">
    <source>
        <dbReference type="Pfam" id="PF16344"/>
    </source>
</evidence>
<dbReference type="Pfam" id="PF16344">
    <property type="entry name" value="FecR_C"/>
    <property type="match status" value="1"/>
</dbReference>
<evidence type="ECO:0000259" key="2">
    <source>
        <dbReference type="Pfam" id="PF04773"/>
    </source>
</evidence>
<dbReference type="AlphaFoldDB" id="A0A413IP25"/>
<reference evidence="4 5" key="1">
    <citation type="submission" date="2018-08" db="EMBL/GenBank/DDBJ databases">
        <title>A genome reference for cultivated species of the human gut microbiota.</title>
        <authorList>
            <person name="Zou Y."/>
            <person name="Xue W."/>
            <person name="Luo G."/>
        </authorList>
    </citation>
    <scope>NUCLEOTIDE SEQUENCE [LARGE SCALE GENOMIC DNA]</scope>
    <source>
        <strain evidence="4 5">OF02-7</strain>
    </source>
</reference>
<keyword evidence="1" id="KW-0812">Transmembrane</keyword>
<evidence type="ECO:0000313" key="4">
    <source>
        <dbReference type="EMBL" id="RGY18655.1"/>
    </source>
</evidence>
<dbReference type="Pfam" id="PF04773">
    <property type="entry name" value="FecR"/>
    <property type="match status" value="1"/>
</dbReference>
<feature type="domain" description="Protein FecR C-terminal" evidence="3">
    <location>
        <begin position="312"/>
        <end position="381"/>
    </location>
</feature>
<feature type="transmembrane region" description="Helical" evidence="1">
    <location>
        <begin position="80"/>
        <end position="99"/>
    </location>
</feature>
<accession>A0A413IP25</accession>
<dbReference type="EMBL" id="QSCR01000011">
    <property type="protein sequence ID" value="RGY18655.1"/>
    <property type="molecule type" value="Genomic_DNA"/>
</dbReference>
<dbReference type="Gene3D" id="3.55.50.30">
    <property type="match status" value="1"/>
</dbReference>
<dbReference type="Gene3D" id="2.60.120.1440">
    <property type="match status" value="1"/>
</dbReference>
<dbReference type="PANTHER" id="PTHR30273:SF2">
    <property type="entry name" value="PROTEIN FECR"/>
    <property type="match status" value="1"/>
</dbReference>
<protein>
    <submittedName>
        <fullName evidence="4">DUF4974 domain-containing protein</fullName>
    </submittedName>
</protein>
<evidence type="ECO:0000256" key="1">
    <source>
        <dbReference type="SAM" id="Phobius"/>
    </source>
</evidence>
<feature type="domain" description="FecR protein" evidence="2">
    <location>
        <begin position="180"/>
        <end position="270"/>
    </location>
</feature>
<keyword evidence="1" id="KW-0472">Membrane</keyword>
<proteinExistence type="predicted"/>
<sequence length="384" mass="44389">MMDDKIEELLVKKLDEGLSDSEERELNVWLGESWEHAVIFKEMREVRLWMDTGKSYNPDVKSGFKKIRWRYRHERMIRRMRYAAVLIVCLTAGVLFWEYGSEPVGEKKDLVFDEFSRPSTQQAFFVWADGTRVALSKEIKDTLISGEGAASLQIDSNRMLHYKGNVRQDSVKRFNQLIVPNGGEYRMLLEDGTIVWVNSASTVEIPEHFDDSERRIRLKGEAYFEVRPDATRPFYVETEQVCIQVLGTKFNMSAYQDDLRVMTTLVNGSVCVSNSGGKQVILEPGEQAVAFGEEISVKKVDPTSVISWVEGRFKFENARLEDIVKQIIRWYDVSVYFENENLKDIHFSGGMLKFRPLKDLVEMIELSSPVRFTMEGKKIIISKK</sequence>
<gene>
    <name evidence="4" type="ORF">DXA50_08490</name>
</gene>
<dbReference type="InterPro" id="IPR012373">
    <property type="entry name" value="Ferrdict_sens_TM"/>
</dbReference>
<dbReference type="Proteomes" id="UP000286063">
    <property type="component" value="Unassembled WGS sequence"/>
</dbReference>
<dbReference type="InterPro" id="IPR006860">
    <property type="entry name" value="FecR"/>
</dbReference>
<dbReference type="PIRSF" id="PIRSF018266">
    <property type="entry name" value="FecR"/>
    <property type="match status" value="1"/>
</dbReference>
<dbReference type="InterPro" id="IPR032508">
    <property type="entry name" value="FecR_C"/>
</dbReference>
<dbReference type="GO" id="GO:0016989">
    <property type="term" value="F:sigma factor antagonist activity"/>
    <property type="evidence" value="ECO:0007669"/>
    <property type="project" value="TreeGrafter"/>
</dbReference>
<keyword evidence="1" id="KW-1133">Transmembrane helix</keyword>
<organism evidence="4 5">
    <name type="scientific">Butyricimonas virosa</name>
    <dbReference type="NCBI Taxonomy" id="544645"/>
    <lineage>
        <taxon>Bacteria</taxon>
        <taxon>Pseudomonadati</taxon>
        <taxon>Bacteroidota</taxon>
        <taxon>Bacteroidia</taxon>
        <taxon>Bacteroidales</taxon>
        <taxon>Odoribacteraceae</taxon>
        <taxon>Butyricimonas</taxon>
    </lineage>
</organism>
<dbReference type="PANTHER" id="PTHR30273">
    <property type="entry name" value="PERIPLASMIC SIGNAL SENSOR AND SIGMA FACTOR ACTIVATOR FECR-RELATED"/>
    <property type="match status" value="1"/>
</dbReference>